<dbReference type="EMBL" id="MSCM01000001">
    <property type="protein sequence ID" value="PQJ82372.1"/>
    <property type="molecule type" value="Genomic_DNA"/>
</dbReference>
<dbReference type="OrthoDB" id="1364450at2"/>
<dbReference type="InterPro" id="IPR024079">
    <property type="entry name" value="MetalloPept_cat_dom_sf"/>
</dbReference>
<accession>A0A2S7WYF7</accession>
<reference evidence="1 2" key="1">
    <citation type="submission" date="2016-12" db="EMBL/GenBank/DDBJ databases">
        <title>Trade-off between light-utilization and light-protection in marine flavobacteria.</title>
        <authorList>
            <person name="Kumagai Y."/>
            <person name="Yoshizawa S."/>
            <person name="Kogure K."/>
            <person name="Iwasaki W."/>
        </authorList>
    </citation>
    <scope>NUCLEOTIDE SEQUENCE [LARGE SCALE GENOMIC DNA]</scope>
    <source>
        <strain evidence="1 2">ATCC 43844</strain>
    </source>
</reference>
<organism evidence="1 2">
    <name type="scientific">Polaribacter glomeratus</name>
    <dbReference type="NCBI Taxonomy" id="102"/>
    <lineage>
        <taxon>Bacteria</taxon>
        <taxon>Pseudomonadati</taxon>
        <taxon>Bacteroidota</taxon>
        <taxon>Flavobacteriia</taxon>
        <taxon>Flavobacteriales</taxon>
        <taxon>Flavobacteriaceae</taxon>
    </lineage>
</organism>
<dbReference type="RefSeq" id="WP_105020939.1">
    <property type="nucleotide sequence ID" value="NZ_MSCM01000001.1"/>
</dbReference>
<sequence>MKNIIFITLITLYSFAIFGQKKEIHKDSTYIKLKLYQKVFKNEKLTNIASERIKITGGDTLVLVTNFKKFRRKASKVKEISFKNHSRAYMPLWQYKKTHKEAITKKDSINFLFKEKDTLILISDKDFYKNQKRVSVPYEPKSDAFLKTYKDVVFKKHNSYGNIRKGKKEYMRLWEAPIKIYFAPKLDKHYKRAIKKAVKELSSIDSLQISFVKNLNKSNYIIYQIDDKNSYQYSDNLKKNKYVDYYINWNKGRIYDTKLEINLLENSTIDKKENAAILLQNFYQTLGRFFTTSKLPCNSVFSNCNSSKKELTKLDFEIIKYHYSYGICKFTDLETFEENHQKAKEIIKKGGIMEFTHLY</sequence>
<name>A0A2S7WYF7_9FLAO</name>
<evidence type="ECO:0000313" key="1">
    <source>
        <dbReference type="EMBL" id="PQJ82372.1"/>
    </source>
</evidence>
<dbReference type="Gene3D" id="3.40.390.10">
    <property type="entry name" value="Collagenase (Catalytic Domain)"/>
    <property type="match status" value="1"/>
</dbReference>
<gene>
    <name evidence="1" type="ORF">BTO16_07170</name>
</gene>
<keyword evidence="2" id="KW-1185">Reference proteome</keyword>
<dbReference type="GO" id="GO:0008237">
    <property type="term" value="F:metallopeptidase activity"/>
    <property type="evidence" value="ECO:0007669"/>
    <property type="project" value="InterPro"/>
</dbReference>
<evidence type="ECO:0000313" key="2">
    <source>
        <dbReference type="Proteomes" id="UP000239068"/>
    </source>
</evidence>
<comment type="caution">
    <text evidence="1">The sequence shown here is derived from an EMBL/GenBank/DDBJ whole genome shotgun (WGS) entry which is preliminary data.</text>
</comment>
<proteinExistence type="predicted"/>
<protein>
    <submittedName>
        <fullName evidence="1">Uncharacterized protein</fullName>
    </submittedName>
</protein>
<dbReference type="Proteomes" id="UP000239068">
    <property type="component" value="Unassembled WGS sequence"/>
</dbReference>
<dbReference type="AlphaFoldDB" id="A0A2S7WYF7"/>